<protein>
    <submittedName>
        <fullName evidence="1">Uncharacterized protein</fullName>
    </submittedName>
</protein>
<dbReference type="EMBL" id="VMKP01000002">
    <property type="protein sequence ID" value="TVO65176.1"/>
    <property type="molecule type" value="Genomic_DNA"/>
</dbReference>
<organism evidence="1 2">
    <name type="scientific">Spiribacter aquaticus</name>
    <dbReference type="NCBI Taxonomy" id="1935996"/>
    <lineage>
        <taxon>Bacteria</taxon>
        <taxon>Pseudomonadati</taxon>
        <taxon>Pseudomonadota</taxon>
        <taxon>Gammaproteobacteria</taxon>
        <taxon>Chromatiales</taxon>
        <taxon>Ectothiorhodospiraceae</taxon>
        <taxon>Spiribacter</taxon>
    </lineage>
</organism>
<evidence type="ECO:0000313" key="1">
    <source>
        <dbReference type="EMBL" id="TVO65176.1"/>
    </source>
</evidence>
<proteinExistence type="predicted"/>
<dbReference type="Proteomes" id="UP000316688">
    <property type="component" value="Unassembled WGS sequence"/>
</dbReference>
<dbReference type="InterPro" id="IPR049744">
    <property type="entry name" value="CC/Se_fam"/>
</dbReference>
<evidence type="ECO:0000313" key="2">
    <source>
        <dbReference type="Proteomes" id="UP000316688"/>
    </source>
</evidence>
<dbReference type="RefSeq" id="WP_144347359.1">
    <property type="nucleotide sequence ID" value="NZ_VMKP01000002.1"/>
</dbReference>
<gene>
    <name evidence="1" type="ORF">FPL11_03535</name>
</gene>
<accession>A0A557RJB9</accession>
<dbReference type="NCBIfam" id="NF041239">
    <property type="entry name" value="Moor_selen_rel"/>
    <property type="match status" value="1"/>
</dbReference>
<dbReference type="AlphaFoldDB" id="A0A557RJB9"/>
<sequence>MDSAGVRIDPRARRWLAGHGGAVTLRSAPRHGCCGGTARLPVAEPGPPAAADADAYRLKTVDGIHVYLAAPLAEGVQTLTVRLEGLLGWHRLFVETPDAGGQPPDGQSM</sequence>
<name>A0A557RJB9_9GAMM</name>
<comment type="caution">
    <text evidence="1">The sequence shown here is derived from an EMBL/GenBank/DDBJ whole genome shotgun (WGS) entry which is preliminary data.</text>
</comment>
<keyword evidence="2" id="KW-1185">Reference proteome</keyword>
<reference evidence="1 2" key="1">
    <citation type="submission" date="2019-07" db="EMBL/GenBank/DDBJ databases">
        <title>Reclasification of Spiribacter aquaticus.</title>
        <authorList>
            <person name="Leon M.J."/>
            <person name="Sanchez-Porro C."/>
            <person name="Ventosa A."/>
        </authorList>
    </citation>
    <scope>NUCLEOTIDE SEQUENCE [LARGE SCALE GENOMIC DNA]</scope>
    <source>
        <strain evidence="1 2">SP30</strain>
    </source>
</reference>